<evidence type="ECO:0000313" key="3">
    <source>
        <dbReference type="Proteomes" id="UP001269819"/>
    </source>
</evidence>
<keyword evidence="1" id="KW-0812">Transmembrane</keyword>
<keyword evidence="1" id="KW-1133">Transmembrane helix</keyword>
<accession>A0ABU3W1R5</accession>
<sequence>MRASDFSIQHFLRFFLFCSLLAGAVVIYYSITYESENAALKIDAEEFCSLYSPEVWQELGEDSSLHGVMMLIMGESEKRLHTDEIKRAIAGGQEKSYPEYHDAVVNRISAVLGEEWECDSFTEFYYPSITIRAYGSDEQVRHRIDLENGGILYIEAVDSRTVMLNRSPLREFSSDLLKRAVLVELEKTSSGFEKVIIHFNENVDPSHRDLIFSVLKEISISNIYIVEP</sequence>
<proteinExistence type="predicted"/>
<organism evidence="2 3">
    <name type="scientific">Marinobacter xestospongiae</name>
    <dbReference type="NCBI Taxonomy" id="994319"/>
    <lineage>
        <taxon>Bacteria</taxon>
        <taxon>Pseudomonadati</taxon>
        <taxon>Pseudomonadota</taxon>
        <taxon>Gammaproteobacteria</taxon>
        <taxon>Pseudomonadales</taxon>
        <taxon>Marinobacteraceae</taxon>
        <taxon>Marinobacter</taxon>
    </lineage>
</organism>
<dbReference type="Proteomes" id="UP001269819">
    <property type="component" value="Unassembled WGS sequence"/>
</dbReference>
<gene>
    <name evidence="2" type="ORF">RYS15_17530</name>
</gene>
<comment type="caution">
    <text evidence="2">The sequence shown here is derived from an EMBL/GenBank/DDBJ whole genome shotgun (WGS) entry which is preliminary data.</text>
</comment>
<protein>
    <submittedName>
        <fullName evidence="2">Uncharacterized protein</fullName>
    </submittedName>
</protein>
<keyword evidence="1" id="KW-0472">Membrane</keyword>
<name>A0ABU3W1R5_9GAMM</name>
<reference evidence="2 3" key="1">
    <citation type="submission" date="2023-10" db="EMBL/GenBank/DDBJ databases">
        <title>Characteristics and mechanism of a salt-tolerant marine origin heterotrophic nitrifying- aerobic denitrifying bacteria Marinobacter xestospongiae HN1.</title>
        <authorList>
            <person name="Qi R."/>
        </authorList>
    </citation>
    <scope>NUCLEOTIDE SEQUENCE [LARGE SCALE GENOMIC DNA]</scope>
    <source>
        <strain evidence="2 3">HN1</strain>
    </source>
</reference>
<feature type="transmembrane region" description="Helical" evidence="1">
    <location>
        <begin position="12"/>
        <end position="31"/>
    </location>
</feature>
<evidence type="ECO:0000256" key="1">
    <source>
        <dbReference type="SAM" id="Phobius"/>
    </source>
</evidence>
<dbReference type="EMBL" id="JAWIIJ010000014">
    <property type="protein sequence ID" value="MDV2080488.1"/>
    <property type="molecule type" value="Genomic_DNA"/>
</dbReference>
<dbReference type="RefSeq" id="WP_316974888.1">
    <property type="nucleotide sequence ID" value="NZ_JAWIIJ010000014.1"/>
</dbReference>
<evidence type="ECO:0000313" key="2">
    <source>
        <dbReference type="EMBL" id="MDV2080488.1"/>
    </source>
</evidence>
<keyword evidence="3" id="KW-1185">Reference proteome</keyword>